<dbReference type="AlphaFoldDB" id="A0A7Y8VRI7"/>
<accession>A0A7Y8VRI7</accession>
<keyword evidence="5" id="KW-1185">Reference proteome</keyword>
<feature type="DNA-binding region" description="H-T-H motif" evidence="2">
    <location>
        <begin position="33"/>
        <end position="52"/>
    </location>
</feature>
<dbReference type="InterPro" id="IPR009057">
    <property type="entry name" value="Homeodomain-like_sf"/>
</dbReference>
<comment type="caution">
    <text evidence="4">The sequence shown here is derived from an EMBL/GenBank/DDBJ whole genome shotgun (WGS) entry which is preliminary data.</text>
</comment>
<evidence type="ECO:0000256" key="1">
    <source>
        <dbReference type="ARBA" id="ARBA00023125"/>
    </source>
</evidence>
<dbReference type="GO" id="GO:0003677">
    <property type="term" value="F:DNA binding"/>
    <property type="evidence" value="ECO:0007669"/>
    <property type="project" value="UniProtKB-UniRule"/>
</dbReference>
<sequence>MARETQTLIAARREEIINACERLYQTISFREITLKEIGNVTSFSRPTIYNYFETKEEIFLALFAREYLRWNEVLIRILNENDSLTGNELSAKIADSLSDRVQLLKLLSMNNYDMEANSRPELLTSFKKAYGESLRTVRCILHKFCPDMSSDDIQDFIYVFFPFMFGIYPYTSATEKQKVAMRKAGVDYVDNTIYEITYACLIRLLGED</sequence>
<evidence type="ECO:0000313" key="5">
    <source>
        <dbReference type="Proteomes" id="UP000526307"/>
    </source>
</evidence>
<proteinExistence type="predicted"/>
<dbReference type="EMBL" id="JABXYR010000001">
    <property type="protein sequence ID" value="NWO23244.1"/>
    <property type="molecule type" value="Genomic_DNA"/>
</dbReference>
<dbReference type="Proteomes" id="UP000526307">
    <property type="component" value="Unassembled WGS sequence"/>
</dbReference>
<dbReference type="InterPro" id="IPR001647">
    <property type="entry name" value="HTH_TetR"/>
</dbReference>
<name>A0A7Y8VRI7_9FIRM</name>
<keyword evidence="1 2" id="KW-0238">DNA-binding</keyword>
<dbReference type="PROSITE" id="PS50977">
    <property type="entry name" value="HTH_TETR_2"/>
    <property type="match status" value="1"/>
</dbReference>
<dbReference type="Pfam" id="PF17929">
    <property type="entry name" value="TetR_C_34"/>
    <property type="match status" value="1"/>
</dbReference>
<evidence type="ECO:0000256" key="2">
    <source>
        <dbReference type="PROSITE-ProRule" id="PRU00335"/>
    </source>
</evidence>
<dbReference type="Pfam" id="PF00440">
    <property type="entry name" value="TetR_N"/>
    <property type="match status" value="1"/>
</dbReference>
<dbReference type="RefSeq" id="WP_009644369.1">
    <property type="nucleotide sequence ID" value="NZ_CALIBD010000058.1"/>
</dbReference>
<dbReference type="SUPFAM" id="SSF46689">
    <property type="entry name" value="Homeodomain-like"/>
    <property type="match status" value="1"/>
</dbReference>
<organism evidence="4 5">
    <name type="scientific">Mogibacterium timidum</name>
    <dbReference type="NCBI Taxonomy" id="35519"/>
    <lineage>
        <taxon>Bacteria</taxon>
        <taxon>Bacillati</taxon>
        <taxon>Bacillota</taxon>
        <taxon>Clostridia</taxon>
        <taxon>Peptostreptococcales</taxon>
        <taxon>Anaerovoracaceae</taxon>
        <taxon>Mogibacterium</taxon>
    </lineage>
</organism>
<gene>
    <name evidence="4" type="ORF">HW270_04000</name>
</gene>
<protein>
    <submittedName>
        <fullName evidence="4">TetR family transcriptional regulator</fullName>
    </submittedName>
</protein>
<evidence type="ECO:0000313" key="4">
    <source>
        <dbReference type="EMBL" id="NWO23244.1"/>
    </source>
</evidence>
<reference evidence="4 5" key="1">
    <citation type="submission" date="2020-06" db="EMBL/GenBank/DDBJ databases">
        <title>Mogibacterium timidum strain W9173 genomic sequence.</title>
        <authorList>
            <person name="Wade W.G."/>
            <person name="Johnston C.D."/>
            <person name="Chen T."/>
            <person name="Dewhirst F.E."/>
        </authorList>
    </citation>
    <scope>NUCLEOTIDE SEQUENCE [LARGE SCALE GENOMIC DNA]</scope>
    <source>
        <strain evidence="4 5">W9173</strain>
    </source>
</reference>
<dbReference type="InterPro" id="IPR041483">
    <property type="entry name" value="TetR_C_34"/>
</dbReference>
<feature type="domain" description="HTH tetR-type" evidence="3">
    <location>
        <begin position="10"/>
        <end position="70"/>
    </location>
</feature>
<evidence type="ECO:0000259" key="3">
    <source>
        <dbReference type="PROSITE" id="PS50977"/>
    </source>
</evidence>
<dbReference type="Gene3D" id="1.10.357.10">
    <property type="entry name" value="Tetracycline Repressor, domain 2"/>
    <property type="match status" value="1"/>
</dbReference>